<proteinExistence type="inferred from homology"/>
<dbReference type="GO" id="GO:0005524">
    <property type="term" value="F:ATP binding"/>
    <property type="evidence" value="ECO:0007669"/>
    <property type="project" value="UniProtKB-KW"/>
</dbReference>
<dbReference type="SUPFAM" id="SSF52540">
    <property type="entry name" value="P-loop containing nucleoside triphosphate hydrolases"/>
    <property type="match status" value="1"/>
</dbReference>
<feature type="domain" description="AAA+ ATPase" evidence="4">
    <location>
        <begin position="113"/>
        <end position="249"/>
    </location>
</feature>
<evidence type="ECO:0000256" key="2">
    <source>
        <dbReference type="ARBA" id="ARBA00022741"/>
    </source>
</evidence>
<sequence>MGKTRINKYLISKLPNQQGRIEANFRFLSLNGMLTLYKKIAKKALEESWTPFELIEHLQLAELNWAETNRTERWIKQAHFDSPKTLEEFDFSFPKKINKTLIFELASCRFIENAENIIFLGQTGVGKTHLAQSLGLKAIYNGFDVRFLTLRSLHELIDKVRDSKYELRKLLTNLAKPKLLILDEVALFQPDEILAEFLSELLLNRHLKNSTIFTSNKSFSQWTNAFGDKHSSTMIIDRINQKAHPVLIEGDSYRIKDRLGKTGQSTQIFPL</sequence>
<dbReference type="InterPro" id="IPR027417">
    <property type="entry name" value="P-loop_NTPase"/>
</dbReference>
<comment type="caution">
    <text evidence="5">The sequence shown here is derived from an EMBL/GenBank/DDBJ whole genome shotgun (WGS) entry which is preliminary data.</text>
</comment>
<protein>
    <submittedName>
        <fullName evidence="5">IstB helper protein</fullName>
    </submittedName>
</protein>
<dbReference type="InterPro" id="IPR002611">
    <property type="entry name" value="IstB_ATP-bd"/>
</dbReference>
<keyword evidence="3" id="KW-0067">ATP-binding</keyword>
<dbReference type="InterPro" id="IPR003593">
    <property type="entry name" value="AAA+_ATPase"/>
</dbReference>
<dbReference type="PROSITE" id="PS00675">
    <property type="entry name" value="SIGMA54_INTERACT_1"/>
    <property type="match status" value="1"/>
</dbReference>
<dbReference type="SMART" id="SM00382">
    <property type="entry name" value="AAA"/>
    <property type="match status" value="1"/>
</dbReference>
<keyword evidence="2" id="KW-0547">Nucleotide-binding</keyword>
<accession>A0A0G0FAN4</accession>
<evidence type="ECO:0000256" key="3">
    <source>
        <dbReference type="ARBA" id="ARBA00022840"/>
    </source>
</evidence>
<evidence type="ECO:0000313" key="5">
    <source>
        <dbReference type="EMBL" id="KKQ16238.1"/>
    </source>
</evidence>
<gene>
    <name evidence="5" type="ORF">US28_C0003G0002</name>
</gene>
<dbReference type="Proteomes" id="UP000034448">
    <property type="component" value="Unassembled WGS sequence"/>
</dbReference>
<dbReference type="PIRSF" id="PIRSF003073">
    <property type="entry name" value="DNAC_TnpB_IstB"/>
    <property type="match status" value="1"/>
</dbReference>
<dbReference type="CDD" id="cd00009">
    <property type="entry name" value="AAA"/>
    <property type="match status" value="1"/>
</dbReference>
<dbReference type="Gene3D" id="3.40.50.300">
    <property type="entry name" value="P-loop containing nucleotide triphosphate hydrolases"/>
    <property type="match status" value="1"/>
</dbReference>
<dbReference type="InterPro" id="IPR025662">
    <property type="entry name" value="Sigma_54_int_dom_ATP-bd_1"/>
</dbReference>
<evidence type="ECO:0000256" key="1">
    <source>
        <dbReference type="ARBA" id="ARBA00008059"/>
    </source>
</evidence>
<dbReference type="InterPro" id="IPR028350">
    <property type="entry name" value="DNAC/IstB-like"/>
</dbReference>
<dbReference type="GO" id="GO:0006260">
    <property type="term" value="P:DNA replication"/>
    <property type="evidence" value="ECO:0007669"/>
    <property type="project" value="TreeGrafter"/>
</dbReference>
<dbReference type="NCBIfam" id="NF038214">
    <property type="entry name" value="IS21_help_AAA"/>
    <property type="match status" value="1"/>
</dbReference>
<reference evidence="5 6" key="1">
    <citation type="journal article" date="2015" name="Nature">
        <title>rRNA introns, odd ribosomes, and small enigmatic genomes across a large radiation of phyla.</title>
        <authorList>
            <person name="Brown C.T."/>
            <person name="Hug L.A."/>
            <person name="Thomas B.C."/>
            <person name="Sharon I."/>
            <person name="Castelle C.J."/>
            <person name="Singh A."/>
            <person name="Wilkins M.J."/>
            <person name="Williams K.H."/>
            <person name="Banfield J.F."/>
        </authorList>
    </citation>
    <scope>NUCLEOTIDE SEQUENCE [LARGE SCALE GENOMIC DNA]</scope>
</reference>
<organism evidence="5 6">
    <name type="scientific">Candidatus Daviesbacteria bacterium GW2011_GWA1_36_8</name>
    <dbReference type="NCBI Taxonomy" id="1618417"/>
    <lineage>
        <taxon>Bacteria</taxon>
        <taxon>Candidatus Daviesiibacteriota</taxon>
    </lineage>
</organism>
<evidence type="ECO:0000259" key="4">
    <source>
        <dbReference type="SMART" id="SM00382"/>
    </source>
</evidence>
<dbReference type="EMBL" id="LBSJ01000003">
    <property type="protein sequence ID" value="KKQ16238.1"/>
    <property type="molecule type" value="Genomic_DNA"/>
</dbReference>
<dbReference type="PANTHER" id="PTHR30050:SF4">
    <property type="entry name" value="ATP-BINDING PROTEIN RV3427C IN INSERTION SEQUENCE-RELATED"/>
    <property type="match status" value="1"/>
</dbReference>
<dbReference type="InterPro" id="IPR047661">
    <property type="entry name" value="IstB"/>
</dbReference>
<evidence type="ECO:0000313" key="6">
    <source>
        <dbReference type="Proteomes" id="UP000034448"/>
    </source>
</evidence>
<dbReference type="Pfam" id="PF01695">
    <property type="entry name" value="IstB_IS21"/>
    <property type="match status" value="1"/>
</dbReference>
<dbReference type="PANTHER" id="PTHR30050">
    <property type="entry name" value="CHROMOSOMAL REPLICATION INITIATOR PROTEIN DNAA"/>
    <property type="match status" value="1"/>
</dbReference>
<dbReference type="AlphaFoldDB" id="A0A0G0FAN4"/>
<name>A0A0G0FAN4_9BACT</name>
<comment type="similarity">
    <text evidence="1">Belongs to the IS21/IS1162 putative ATP-binding protein family.</text>
</comment>